<dbReference type="PROSITE" id="PS50097">
    <property type="entry name" value="BTB"/>
    <property type="match status" value="1"/>
</dbReference>
<dbReference type="InterPro" id="IPR013087">
    <property type="entry name" value="Znf_C2H2_type"/>
</dbReference>
<evidence type="ECO:0000259" key="7">
    <source>
        <dbReference type="PROSITE" id="PS50097"/>
    </source>
</evidence>
<dbReference type="RefSeq" id="XP_018006760.1">
    <property type="nucleotide sequence ID" value="XM_018151271.2"/>
</dbReference>
<dbReference type="Gene3D" id="3.30.160.60">
    <property type="entry name" value="Classic Zinc Finger"/>
    <property type="match status" value="1"/>
</dbReference>
<evidence type="ECO:0000256" key="5">
    <source>
        <dbReference type="PROSITE-ProRule" id="PRU00042"/>
    </source>
</evidence>
<dbReference type="Pfam" id="PF00651">
    <property type="entry name" value="BTB"/>
    <property type="match status" value="1"/>
</dbReference>
<dbReference type="AlphaFoldDB" id="A0A8B7MZN8"/>
<evidence type="ECO:0000256" key="3">
    <source>
        <dbReference type="ARBA" id="ARBA00022833"/>
    </source>
</evidence>
<dbReference type="FunFam" id="3.30.160.60:FF:000446">
    <property type="entry name" value="Zinc finger protein"/>
    <property type="match status" value="1"/>
</dbReference>
<gene>
    <name evidence="10 11" type="primary">LOC108664648</name>
</gene>
<dbReference type="GO" id="GO:0048666">
    <property type="term" value="P:neuron development"/>
    <property type="evidence" value="ECO:0007669"/>
    <property type="project" value="UniProtKB-ARBA"/>
</dbReference>
<dbReference type="GeneID" id="108664648"/>
<dbReference type="KEGG" id="hazt:108664648"/>
<protein>
    <submittedName>
        <fullName evidence="10 11">Broad-complex core protein isoforms 1/2/3/4/5 isoform X1</fullName>
    </submittedName>
</protein>
<dbReference type="InterPro" id="IPR011333">
    <property type="entry name" value="SKP1/BTB/POZ_sf"/>
</dbReference>
<keyword evidence="2 5" id="KW-0863">Zinc-finger</keyword>
<dbReference type="SUPFAM" id="SSF57667">
    <property type="entry name" value="beta-beta-alpha zinc fingers"/>
    <property type="match status" value="1"/>
</dbReference>
<feature type="compositionally biased region" description="Low complexity" evidence="6">
    <location>
        <begin position="168"/>
        <end position="184"/>
    </location>
</feature>
<reference evidence="10 11" key="1">
    <citation type="submission" date="2025-04" db="UniProtKB">
        <authorList>
            <consortium name="RefSeq"/>
        </authorList>
    </citation>
    <scope>IDENTIFICATION</scope>
    <source>
        <tissue evidence="10 11">Whole organism</tissue>
    </source>
</reference>
<proteinExistence type="predicted"/>
<accession>A0A8B7MZN8</accession>
<dbReference type="GO" id="GO:0005634">
    <property type="term" value="C:nucleus"/>
    <property type="evidence" value="ECO:0007669"/>
    <property type="project" value="UniProtKB-ARBA"/>
</dbReference>
<dbReference type="GO" id="GO:0008270">
    <property type="term" value="F:zinc ion binding"/>
    <property type="evidence" value="ECO:0007669"/>
    <property type="project" value="UniProtKB-KW"/>
</dbReference>
<dbReference type="SUPFAM" id="SSF54695">
    <property type="entry name" value="POZ domain"/>
    <property type="match status" value="1"/>
</dbReference>
<evidence type="ECO:0000256" key="2">
    <source>
        <dbReference type="ARBA" id="ARBA00022771"/>
    </source>
</evidence>
<evidence type="ECO:0000313" key="11">
    <source>
        <dbReference type="RefSeq" id="XP_018006760.1"/>
    </source>
</evidence>
<dbReference type="InterPro" id="IPR000210">
    <property type="entry name" value="BTB/POZ_dom"/>
</dbReference>
<evidence type="ECO:0000256" key="4">
    <source>
        <dbReference type="ARBA" id="ARBA00023242"/>
    </source>
</evidence>
<keyword evidence="4" id="KW-0539">Nucleus</keyword>
<feature type="domain" description="BTB" evidence="7">
    <location>
        <begin position="30"/>
        <end position="95"/>
    </location>
</feature>
<feature type="compositionally biased region" description="Low complexity" evidence="6">
    <location>
        <begin position="320"/>
        <end position="333"/>
    </location>
</feature>
<dbReference type="InterPro" id="IPR036236">
    <property type="entry name" value="Znf_C2H2_sf"/>
</dbReference>
<dbReference type="PANTHER" id="PTHR23110:SF109">
    <property type="entry name" value="FI07618P-RELATED"/>
    <property type="match status" value="1"/>
</dbReference>
<evidence type="ECO:0000313" key="9">
    <source>
        <dbReference type="Proteomes" id="UP000694843"/>
    </source>
</evidence>
<feature type="domain" description="C2H2-type" evidence="8">
    <location>
        <begin position="605"/>
        <end position="633"/>
    </location>
</feature>
<evidence type="ECO:0000313" key="10">
    <source>
        <dbReference type="RefSeq" id="XP_018006759.1"/>
    </source>
</evidence>
<feature type="compositionally biased region" description="Basic and acidic residues" evidence="6">
    <location>
        <begin position="121"/>
        <end position="134"/>
    </location>
</feature>
<dbReference type="OrthoDB" id="6077919at2759"/>
<dbReference type="SMART" id="SM00225">
    <property type="entry name" value="BTB"/>
    <property type="match status" value="1"/>
</dbReference>
<feature type="region of interest" description="Disordered" evidence="6">
    <location>
        <begin position="114"/>
        <end position="255"/>
    </location>
</feature>
<keyword evidence="3" id="KW-0862">Zinc</keyword>
<dbReference type="InterPro" id="IPR051095">
    <property type="entry name" value="Dros_DevTransReg"/>
</dbReference>
<dbReference type="Gene3D" id="3.30.710.10">
    <property type="entry name" value="Potassium Channel Kv1.1, Chain A"/>
    <property type="match status" value="1"/>
</dbReference>
<name>A0A8B7MZN8_HYAAZ</name>
<feature type="compositionally biased region" description="Gly residues" evidence="6">
    <location>
        <begin position="287"/>
        <end position="298"/>
    </location>
</feature>
<feature type="compositionally biased region" description="Polar residues" evidence="6">
    <location>
        <begin position="239"/>
        <end position="249"/>
    </location>
</feature>
<dbReference type="GO" id="GO:0003006">
    <property type="term" value="P:developmental process involved in reproduction"/>
    <property type="evidence" value="ECO:0007669"/>
    <property type="project" value="UniProtKB-ARBA"/>
</dbReference>
<evidence type="ECO:0000256" key="6">
    <source>
        <dbReference type="SAM" id="MobiDB-lite"/>
    </source>
</evidence>
<feature type="compositionally biased region" description="Basic and acidic residues" evidence="6">
    <location>
        <begin position="147"/>
        <end position="166"/>
    </location>
</feature>
<dbReference type="CDD" id="cd18315">
    <property type="entry name" value="BTB_POZ_BAB-like"/>
    <property type="match status" value="1"/>
</dbReference>
<dbReference type="SMART" id="SM00355">
    <property type="entry name" value="ZnF_C2H2"/>
    <property type="match status" value="2"/>
</dbReference>
<sequence>MEELLSLKWNNHRSTFIHVLGILRDKQLYTDATLACDGKFYSVHKLVLSTCSDYFSAMLDRTNCKSPVIVLKDIKCEDLEALLDYMYLGEVNVRQSDLATLIKAAECLRVKGLAVPDDEPPASKKRETQTRRNDPSSSPPAKRKRRNDVVDDGRDDVRPARVDRRRSSSPARSSSRPKSPAISSTPLSPVNHHRSTPQKQQSSSNSDHHAVESSPKTSHSVAGGGGGTDDGALGDPVHSSESTNNQAYASDQVEPYVKVEMDDGSGADLEAYDLSNDGAFKEEGEDGGGSTTGDGGGDLSNDLPEFLQQATGPMAGGAFGHSSFSGSTSFQPGDLAGWQGDGSNVGFPHLNFSSAESASQQNAPGADVTSTPPDGICVIQRATSSHLKTTVSRSRSVYRVRSFDISDTPLRPRPDLAVRVNDIRASTSNCSRDVALVNSEATQQALSRNNDCSTAISSELPAQTKSSNWATSSVQFPENPCDSAKNEMHGLRIVSCKSSFSTSSNDAKTVVNDNLVPAWSQNPDEFAASGGQSEDFDGDSRSWGNDTIDMTISNSNLRESLPTDDMKVSLPPPLLCPVCGRAVYGRNRKQNMENHMLTHSKVRPHKCSLCSYSSIQLGNLNRHLRNVHKILRSDSESSSVVPASLWIGSLPSGSDDIGFPVLSNLFDNIDDDLLREPSQ</sequence>
<dbReference type="RefSeq" id="XP_018006759.1">
    <property type="nucleotide sequence ID" value="XM_018151270.2"/>
</dbReference>
<keyword evidence="9" id="KW-1185">Reference proteome</keyword>
<feature type="compositionally biased region" description="Polar residues" evidence="6">
    <location>
        <begin position="351"/>
        <end position="372"/>
    </location>
</feature>
<dbReference type="Proteomes" id="UP000694843">
    <property type="component" value="Unplaced"/>
</dbReference>
<organism evidence="9 11">
    <name type="scientific">Hyalella azteca</name>
    <name type="common">Amphipod</name>
    <dbReference type="NCBI Taxonomy" id="294128"/>
    <lineage>
        <taxon>Eukaryota</taxon>
        <taxon>Metazoa</taxon>
        <taxon>Ecdysozoa</taxon>
        <taxon>Arthropoda</taxon>
        <taxon>Crustacea</taxon>
        <taxon>Multicrustacea</taxon>
        <taxon>Malacostraca</taxon>
        <taxon>Eumalacostraca</taxon>
        <taxon>Peracarida</taxon>
        <taxon>Amphipoda</taxon>
        <taxon>Senticaudata</taxon>
        <taxon>Talitrida</taxon>
        <taxon>Talitroidea</taxon>
        <taxon>Hyalellidae</taxon>
        <taxon>Hyalella</taxon>
    </lineage>
</organism>
<dbReference type="PANTHER" id="PTHR23110">
    <property type="entry name" value="BTB DOMAIN TRANSCRIPTION FACTOR"/>
    <property type="match status" value="1"/>
</dbReference>
<keyword evidence="1" id="KW-0479">Metal-binding</keyword>
<dbReference type="GO" id="GO:0048513">
    <property type="term" value="P:animal organ development"/>
    <property type="evidence" value="ECO:0007669"/>
    <property type="project" value="UniProtKB-ARBA"/>
</dbReference>
<dbReference type="PROSITE" id="PS50157">
    <property type="entry name" value="ZINC_FINGER_C2H2_2"/>
    <property type="match status" value="1"/>
</dbReference>
<feature type="region of interest" description="Disordered" evidence="6">
    <location>
        <begin position="278"/>
        <end position="374"/>
    </location>
</feature>
<evidence type="ECO:0000259" key="8">
    <source>
        <dbReference type="PROSITE" id="PS50157"/>
    </source>
</evidence>
<feature type="region of interest" description="Disordered" evidence="6">
    <location>
        <begin position="522"/>
        <end position="543"/>
    </location>
</feature>
<evidence type="ECO:0000256" key="1">
    <source>
        <dbReference type="ARBA" id="ARBA00022723"/>
    </source>
</evidence>
<dbReference type="GO" id="GO:0006357">
    <property type="term" value="P:regulation of transcription by RNA polymerase II"/>
    <property type="evidence" value="ECO:0007669"/>
    <property type="project" value="TreeGrafter"/>
</dbReference>